<feature type="compositionally biased region" description="Pro residues" evidence="5">
    <location>
        <begin position="23"/>
        <end position="40"/>
    </location>
</feature>
<proteinExistence type="inferred from homology"/>
<reference evidence="6" key="1">
    <citation type="submission" date="2020-05" db="EMBL/GenBank/DDBJ databases">
        <title>WGS assembly of Panicum virgatum.</title>
        <authorList>
            <person name="Lovell J.T."/>
            <person name="Jenkins J."/>
            <person name="Shu S."/>
            <person name="Juenger T.E."/>
            <person name="Schmutz J."/>
        </authorList>
    </citation>
    <scope>NUCLEOTIDE SEQUENCE</scope>
    <source>
        <strain evidence="6">AP13</strain>
    </source>
</reference>
<evidence type="ECO:0000256" key="3">
    <source>
        <dbReference type="ARBA" id="ARBA00023274"/>
    </source>
</evidence>
<organism evidence="6 7">
    <name type="scientific">Panicum virgatum</name>
    <name type="common">Blackwell switchgrass</name>
    <dbReference type="NCBI Taxonomy" id="38727"/>
    <lineage>
        <taxon>Eukaryota</taxon>
        <taxon>Viridiplantae</taxon>
        <taxon>Streptophyta</taxon>
        <taxon>Embryophyta</taxon>
        <taxon>Tracheophyta</taxon>
        <taxon>Spermatophyta</taxon>
        <taxon>Magnoliopsida</taxon>
        <taxon>Liliopsida</taxon>
        <taxon>Poales</taxon>
        <taxon>Poaceae</taxon>
        <taxon>PACMAD clade</taxon>
        <taxon>Panicoideae</taxon>
        <taxon>Panicodae</taxon>
        <taxon>Paniceae</taxon>
        <taxon>Panicinae</taxon>
        <taxon>Panicum</taxon>
        <taxon>Panicum sect. Hiantes</taxon>
    </lineage>
</organism>
<dbReference type="SMART" id="SM01387">
    <property type="entry name" value="Ribosomal_S15"/>
    <property type="match status" value="1"/>
</dbReference>
<dbReference type="GO" id="GO:0005840">
    <property type="term" value="C:ribosome"/>
    <property type="evidence" value="ECO:0007669"/>
    <property type="project" value="UniProtKB-KW"/>
</dbReference>
<protein>
    <recommendedName>
        <fullName evidence="4">Small ribosomal subunit protein uS15c</fullName>
    </recommendedName>
</protein>
<dbReference type="InterPro" id="IPR000589">
    <property type="entry name" value="Ribosomal_uS15"/>
</dbReference>
<dbReference type="GO" id="GO:1990904">
    <property type="term" value="C:ribonucleoprotein complex"/>
    <property type="evidence" value="ECO:0007669"/>
    <property type="project" value="UniProtKB-KW"/>
</dbReference>
<dbReference type="InterPro" id="IPR009068">
    <property type="entry name" value="uS15_NS1_RNA-bd_sf"/>
</dbReference>
<comment type="caution">
    <text evidence="6">The sequence shown here is derived from an EMBL/GenBank/DDBJ whole genome shotgun (WGS) entry which is preliminary data.</text>
</comment>
<dbReference type="InterPro" id="IPR005290">
    <property type="entry name" value="Ribosomal_uS15_bac-type"/>
</dbReference>
<feature type="compositionally biased region" description="Low complexity" evidence="5">
    <location>
        <begin position="73"/>
        <end position="91"/>
    </location>
</feature>
<dbReference type="Pfam" id="PF00312">
    <property type="entry name" value="Ribosomal_S15"/>
    <property type="match status" value="1"/>
</dbReference>
<dbReference type="CDD" id="cd00353">
    <property type="entry name" value="Ribosomal_S15p_S13e"/>
    <property type="match status" value="1"/>
</dbReference>
<dbReference type="GO" id="GO:0006412">
    <property type="term" value="P:translation"/>
    <property type="evidence" value="ECO:0007669"/>
    <property type="project" value="InterPro"/>
</dbReference>
<dbReference type="NCBIfam" id="TIGR00952">
    <property type="entry name" value="S15_bact"/>
    <property type="match status" value="1"/>
</dbReference>
<dbReference type="HAMAP" id="MF_01343_B">
    <property type="entry name" value="Ribosomal_uS15_B"/>
    <property type="match status" value="1"/>
</dbReference>
<feature type="compositionally biased region" description="Polar residues" evidence="5">
    <location>
        <begin position="99"/>
        <end position="110"/>
    </location>
</feature>
<dbReference type="AlphaFoldDB" id="A0A8T0T4B2"/>
<dbReference type="PANTHER" id="PTHR47546">
    <property type="entry name" value="S15/NS1, RNA-BINDING PROTEIN"/>
    <property type="match status" value="1"/>
</dbReference>
<dbReference type="GO" id="GO:0005737">
    <property type="term" value="C:cytoplasm"/>
    <property type="evidence" value="ECO:0007669"/>
    <property type="project" value="UniProtKB-ARBA"/>
</dbReference>
<gene>
    <name evidence="6" type="ORF">PVAP13_4NG069528</name>
</gene>
<evidence type="ECO:0000313" key="7">
    <source>
        <dbReference type="Proteomes" id="UP000823388"/>
    </source>
</evidence>
<evidence type="ECO:0000256" key="1">
    <source>
        <dbReference type="ARBA" id="ARBA00008434"/>
    </source>
</evidence>
<evidence type="ECO:0000256" key="4">
    <source>
        <dbReference type="ARBA" id="ARBA00035250"/>
    </source>
</evidence>
<name>A0A8T0T4B2_PANVG</name>
<dbReference type="GO" id="GO:0003735">
    <property type="term" value="F:structural constituent of ribosome"/>
    <property type="evidence" value="ECO:0007669"/>
    <property type="project" value="InterPro"/>
</dbReference>
<dbReference type="Proteomes" id="UP000823388">
    <property type="component" value="Chromosome 4N"/>
</dbReference>
<evidence type="ECO:0000256" key="5">
    <source>
        <dbReference type="SAM" id="MobiDB-lite"/>
    </source>
</evidence>
<keyword evidence="7" id="KW-1185">Reference proteome</keyword>
<dbReference type="EMBL" id="CM029044">
    <property type="protein sequence ID" value="KAG2604528.1"/>
    <property type="molecule type" value="Genomic_DNA"/>
</dbReference>
<comment type="similarity">
    <text evidence="1">Belongs to the universal ribosomal protein uS15 family.</text>
</comment>
<dbReference type="SUPFAM" id="SSF47060">
    <property type="entry name" value="S15/NS1 RNA-binding domain"/>
    <property type="match status" value="1"/>
</dbReference>
<evidence type="ECO:0000313" key="6">
    <source>
        <dbReference type="EMBL" id="KAG2604528.1"/>
    </source>
</evidence>
<dbReference type="Gene3D" id="1.10.287.10">
    <property type="entry name" value="S15/NS1, RNA-binding"/>
    <property type="match status" value="1"/>
</dbReference>
<feature type="region of interest" description="Disordered" evidence="5">
    <location>
        <begin position="378"/>
        <end position="404"/>
    </location>
</feature>
<keyword evidence="3" id="KW-0687">Ribonucleoprotein</keyword>
<evidence type="ECO:0000256" key="2">
    <source>
        <dbReference type="ARBA" id="ARBA00022980"/>
    </source>
</evidence>
<feature type="compositionally biased region" description="Basic residues" evidence="5">
    <location>
        <begin position="388"/>
        <end position="404"/>
    </location>
</feature>
<sequence>MALLRARIRRDPLLPRHFSSSSPFPPPPSEPASADPPPRFPFADVRDRLRSTSTASAPPIDDLRRKLRHFAKSHPSTSTAHSPSSSSPGPSFLDVFASAPSSPLAPNNRPSPTPLDFGQLRDSLKRPGSAAAGLPVPGARKLDWKPSLPPQRRRPAGAEAAFGRDLGEKPELLRQYSYGDLGKRLGDLRPAGAGKDGREWFSLEELSSRLGRLREVEREERERALMAGMGIGVLREALEAHALQTKDQKKAGGVPSMSALMGFGGQTVQGKPQEELMERYFHPDHLSSAEKMKLELKRVRDKFKMSENDCGSARVQVAQLTTKIKHLSATLHKKDKHSRKGLQEMVQRRKKYLKYLRRTDWDSYCLVLKSLGLRDVPQYKAPDYKSKSNTKSKNKKKSRRMMRA</sequence>
<accession>A0A8T0T4B2</accession>
<dbReference type="PANTHER" id="PTHR47546:SF3">
    <property type="entry name" value="30S RIBOSOMAL PROTEIN S15, CHLOROPLASTIC"/>
    <property type="match status" value="1"/>
</dbReference>
<keyword evidence="2" id="KW-0689">Ribosomal protein</keyword>
<feature type="region of interest" description="Disordered" evidence="5">
    <location>
        <begin position="1"/>
        <end position="166"/>
    </location>
</feature>
<dbReference type="OrthoDB" id="441444at2759"/>